<dbReference type="GO" id="GO:0051539">
    <property type="term" value="F:4 iron, 4 sulfur cluster binding"/>
    <property type="evidence" value="ECO:0007669"/>
    <property type="project" value="UniProtKB-KW"/>
</dbReference>
<evidence type="ECO:0000313" key="8">
    <source>
        <dbReference type="EMBL" id="AEA33560.1"/>
    </source>
</evidence>
<dbReference type="HOGENOM" id="CLU_139698_1_1_7"/>
<dbReference type="AlphaFoldDB" id="F2LUV5"/>
<dbReference type="InterPro" id="IPR011898">
    <property type="entry name" value="PorD_KorD"/>
</dbReference>
<keyword evidence="6" id="KW-0411">Iron-sulfur</keyword>
<dbReference type="PANTHER" id="PTHR43724:SF1">
    <property type="entry name" value="PYRUVATE SYNTHASE SUBUNIT PORD"/>
    <property type="match status" value="1"/>
</dbReference>
<dbReference type="SUPFAM" id="SSF54862">
    <property type="entry name" value="4Fe-4S ferredoxins"/>
    <property type="match status" value="1"/>
</dbReference>
<dbReference type="RefSeq" id="WP_013681601.1">
    <property type="nucleotide sequence ID" value="NC_015318.1"/>
</dbReference>
<dbReference type="PROSITE" id="PS51379">
    <property type="entry name" value="4FE4S_FER_2"/>
    <property type="match status" value="2"/>
</dbReference>
<organism evidence="8 9">
    <name type="scientific">Hippea maritima (strain ATCC 700847 / DSM 10411 / MH2)</name>
    <dbReference type="NCBI Taxonomy" id="760142"/>
    <lineage>
        <taxon>Bacteria</taxon>
        <taxon>Pseudomonadati</taxon>
        <taxon>Campylobacterota</taxon>
        <taxon>Desulfurellia</taxon>
        <taxon>Desulfurellales</taxon>
        <taxon>Hippeaceae</taxon>
        <taxon>Hippea</taxon>
    </lineage>
</organism>
<evidence type="ECO:0000256" key="2">
    <source>
        <dbReference type="ARBA" id="ARBA00022485"/>
    </source>
</evidence>
<comment type="cofactor">
    <cofactor evidence="1">
        <name>[4Fe-4S] cluster</name>
        <dbReference type="ChEBI" id="CHEBI:49883"/>
    </cofactor>
</comment>
<protein>
    <submittedName>
        <fullName evidence="8">Pyruvate ferredoxin/flavodoxin oxidoreductase, delta subunit</fullName>
    </submittedName>
</protein>
<keyword evidence="3" id="KW-0479">Metal-binding</keyword>
<dbReference type="KEGG" id="hmr:Hipma_0590"/>
<feature type="domain" description="4Fe-4S ferredoxin-type" evidence="7">
    <location>
        <begin position="34"/>
        <end position="63"/>
    </location>
</feature>
<dbReference type="Proteomes" id="UP000008139">
    <property type="component" value="Chromosome"/>
</dbReference>
<dbReference type="InParanoid" id="F2LUV5"/>
<keyword evidence="9" id="KW-1185">Reference proteome</keyword>
<keyword evidence="4" id="KW-0677">Repeat</keyword>
<dbReference type="NCBIfam" id="TIGR02179">
    <property type="entry name" value="PorD_KorD"/>
    <property type="match status" value="1"/>
</dbReference>
<evidence type="ECO:0000256" key="3">
    <source>
        <dbReference type="ARBA" id="ARBA00022723"/>
    </source>
</evidence>
<dbReference type="OrthoDB" id="9808559at2"/>
<evidence type="ECO:0000256" key="6">
    <source>
        <dbReference type="ARBA" id="ARBA00023014"/>
    </source>
</evidence>
<dbReference type="Gene3D" id="3.30.70.20">
    <property type="match status" value="2"/>
</dbReference>
<proteinExistence type="predicted"/>
<accession>F2LUV5</accession>
<dbReference type="eggNOG" id="COG1144">
    <property type="taxonomic scope" value="Bacteria"/>
</dbReference>
<evidence type="ECO:0000313" key="9">
    <source>
        <dbReference type="Proteomes" id="UP000008139"/>
    </source>
</evidence>
<reference evidence="8 9" key="1">
    <citation type="journal article" date="2011" name="Stand. Genomic Sci.">
        <title>Complete genome sequence of the thermophilic sulfur-reducer Hippea maritima type strain (MH(2)).</title>
        <authorList>
            <person name="Huntemann M."/>
            <person name="Lu M."/>
            <person name="Nolan M."/>
            <person name="Lapidus A."/>
            <person name="Lucas S."/>
            <person name="Hammon N."/>
            <person name="Deshpande S."/>
            <person name="Cheng J.F."/>
            <person name="Tapia R."/>
            <person name="Han C."/>
            <person name="Goodwin L."/>
            <person name="Pitluck S."/>
            <person name="Liolios K."/>
            <person name="Pagani I."/>
            <person name="Ivanova N."/>
            <person name="Ovchinikova G."/>
            <person name="Pati A."/>
            <person name="Chen A."/>
            <person name="Palaniappan K."/>
            <person name="Land M."/>
            <person name="Hauser L."/>
            <person name="Jeffries C.D."/>
            <person name="Detter J.C."/>
            <person name="Brambilla E.M."/>
            <person name="Rohde M."/>
            <person name="Spring S."/>
            <person name="Goker M."/>
            <person name="Woyke T."/>
            <person name="Bristow J."/>
            <person name="Eisen J.A."/>
            <person name="Markowitz V."/>
            <person name="Hugenholtz P."/>
            <person name="Kyrpides N.C."/>
            <person name="Klenk H.P."/>
            <person name="Mavromatis K."/>
        </authorList>
    </citation>
    <scope>NUCLEOTIDE SEQUENCE [LARGE SCALE GENOMIC DNA]</scope>
    <source>
        <strain evidence="9">ATCC 700847 / DSM 10411 / MH2</strain>
    </source>
</reference>
<sequence>MAEKLLKWDEVLIGATIKDPGNSKNYETGSWRVERPVWNPDTCIQCMFCWVYCPDSSILVDENGKMAGIDYDHCKGCGICVEQCPSKPKSLQMVLEAQAKGKTVEELRKEVFSK</sequence>
<keyword evidence="5" id="KW-0408">Iron</keyword>
<keyword evidence="2" id="KW-0004">4Fe-4S</keyword>
<dbReference type="Pfam" id="PF14697">
    <property type="entry name" value="Fer4_21"/>
    <property type="match status" value="1"/>
</dbReference>
<evidence type="ECO:0000256" key="5">
    <source>
        <dbReference type="ARBA" id="ARBA00023004"/>
    </source>
</evidence>
<evidence type="ECO:0000259" key="7">
    <source>
        <dbReference type="PROSITE" id="PS51379"/>
    </source>
</evidence>
<dbReference type="InterPro" id="IPR017900">
    <property type="entry name" value="4Fe4S_Fe_S_CS"/>
</dbReference>
<evidence type="ECO:0000256" key="4">
    <source>
        <dbReference type="ARBA" id="ARBA00022737"/>
    </source>
</evidence>
<dbReference type="GO" id="GO:0016625">
    <property type="term" value="F:oxidoreductase activity, acting on the aldehyde or oxo group of donors, iron-sulfur protein as acceptor"/>
    <property type="evidence" value="ECO:0007669"/>
    <property type="project" value="InterPro"/>
</dbReference>
<evidence type="ECO:0000256" key="1">
    <source>
        <dbReference type="ARBA" id="ARBA00001966"/>
    </source>
</evidence>
<gene>
    <name evidence="8" type="ordered locus">Hipma_0590</name>
</gene>
<feature type="domain" description="4Fe-4S ferredoxin-type" evidence="7">
    <location>
        <begin position="65"/>
        <end position="96"/>
    </location>
</feature>
<dbReference type="EMBL" id="CP002606">
    <property type="protein sequence ID" value="AEA33560.1"/>
    <property type="molecule type" value="Genomic_DNA"/>
</dbReference>
<keyword evidence="8" id="KW-0670">Pyruvate</keyword>
<dbReference type="STRING" id="760142.Hipma_0590"/>
<name>F2LUV5_HIPMA</name>
<dbReference type="GO" id="GO:0046872">
    <property type="term" value="F:metal ion binding"/>
    <property type="evidence" value="ECO:0007669"/>
    <property type="project" value="UniProtKB-KW"/>
</dbReference>
<dbReference type="PROSITE" id="PS00198">
    <property type="entry name" value="4FE4S_FER_1"/>
    <property type="match status" value="1"/>
</dbReference>
<dbReference type="PANTHER" id="PTHR43724">
    <property type="entry name" value="PYRUVATE SYNTHASE SUBUNIT PORD"/>
    <property type="match status" value="1"/>
</dbReference>
<reference evidence="9" key="2">
    <citation type="submission" date="2011-03" db="EMBL/GenBank/DDBJ databases">
        <title>The complete genome of Hippea maritima DSM 10411.</title>
        <authorList>
            <consortium name="US DOE Joint Genome Institute (JGI-PGF)"/>
            <person name="Lucas S."/>
            <person name="Copeland A."/>
            <person name="Lapidus A."/>
            <person name="Bruce D."/>
            <person name="Goodwin L."/>
            <person name="Pitluck S."/>
            <person name="Peters L."/>
            <person name="Kyrpides N."/>
            <person name="Mavromatis K."/>
            <person name="Pagani I."/>
            <person name="Ivanova N."/>
            <person name="Mikhailova N."/>
            <person name="Lu M."/>
            <person name="Detter J.C."/>
            <person name="Tapia R."/>
            <person name="Han C."/>
            <person name="Land M."/>
            <person name="Hauser L."/>
            <person name="Markowitz V."/>
            <person name="Cheng J.-F."/>
            <person name="Hugenholtz P."/>
            <person name="Woyke T."/>
            <person name="Wu D."/>
            <person name="Spring S."/>
            <person name="Schroeder M."/>
            <person name="Brambilla E."/>
            <person name="Klenk H.-P."/>
            <person name="Eisen J.A."/>
        </authorList>
    </citation>
    <scope>NUCLEOTIDE SEQUENCE [LARGE SCALE GENOMIC DNA]</scope>
    <source>
        <strain evidence="9">ATCC 700847 / DSM 10411 / MH2</strain>
    </source>
</reference>
<dbReference type="InterPro" id="IPR017896">
    <property type="entry name" value="4Fe4S_Fe-S-bd"/>
</dbReference>